<reference evidence="9" key="1">
    <citation type="submission" date="2023-03" db="EMBL/GenBank/DDBJ databases">
        <authorList>
            <person name="Steffen K."/>
            <person name="Cardenas P."/>
        </authorList>
    </citation>
    <scope>NUCLEOTIDE SEQUENCE</scope>
</reference>
<dbReference type="Gene3D" id="3.40.50.12780">
    <property type="entry name" value="N-terminal domain of ligase-like"/>
    <property type="match status" value="1"/>
</dbReference>
<dbReference type="PANTHER" id="PTHR43107:SF15">
    <property type="entry name" value="FATTY ACID TRANSPORT PROTEIN 3, ISOFORM A"/>
    <property type="match status" value="1"/>
</dbReference>
<evidence type="ECO:0000256" key="2">
    <source>
        <dbReference type="ARBA" id="ARBA00022598"/>
    </source>
</evidence>
<evidence type="ECO:0000313" key="9">
    <source>
        <dbReference type="EMBL" id="CAI8041075.1"/>
    </source>
</evidence>
<accession>A0AA35T3G2</accession>
<dbReference type="Pfam" id="PF00501">
    <property type="entry name" value="AMP-binding"/>
    <property type="match status" value="1"/>
</dbReference>
<comment type="similarity">
    <text evidence="1">Belongs to the ATP-dependent AMP-binding enzyme family.</text>
</comment>
<organism evidence="9 10">
    <name type="scientific">Geodia barretti</name>
    <name type="common">Barrett's horny sponge</name>
    <dbReference type="NCBI Taxonomy" id="519541"/>
    <lineage>
        <taxon>Eukaryota</taxon>
        <taxon>Metazoa</taxon>
        <taxon>Porifera</taxon>
        <taxon>Demospongiae</taxon>
        <taxon>Heteroscleromorpha</taxon>
        <taxon>Tetractinellida</taxon>
        <taxon>Astrophorina</taxon>
        <taxon>Geodiidae</taxon>
        <taxon>Geodia</taxon>
    </lineage>
</organism>
<comment type="caution">
    <text evidence="9">The sequence shown here is derived from an EMBL/GenBank/DDBJ whole genome shotgun (WGS) entry which is preliminary data.</text>
</comment>
<evidence type="ECO:0000256" key="5">
    <source>
        <dbReference type="ARBA" id="ARBA00036527"/>
    </source>
</evidence>
<dbReference type="GO" id="GO:0005324">
    <property type="term" value="F:long-chain fatty acid transmembrane transporter activity"/>
    <property type="evidence" value="ECO:0007669"/>
    <property type="project" value="TreeGrafter"/>
</dbReference>
<name>A0AA35T3G2_GEOBA</name>
<dbReference type="GO" id="GO:0005886">
    <property type="term" value="C:plasma membrane"/>
    <property type="evidence" value="ECO:0007669"/>
    <property type="project" value="TreeGrafter"/>
</dbReference>
<dbReference type="GO" id="GO:0005789">
    <property type="term" value="C:endoplasmic reticulum membrane"/>
    <property type="evidence" value="ECO:0007669"/>
    <property type="project" value="TreeGrafter"/>
</dbReference>
<protein>
    <recommendedName>
        <fullName evidence="6">Long-chain-fatty-acid--CoA ligase</fullName>
    </recommendedName>
</protein>
<dbReference type="PANTHER" id="PTHR43107">
    <property type="entry name" value="LONG-CHAIN FATTY ACID TRANSPORT PROTEIN"/>
    <property type="match status" value="1"/>
</dbReference>
<dbReference type="GO" id="GO:0005524">
    <property type="term" value="F:ATP binding"/>
    <property type="evidence" value="ECO:0007669"/>
    <property type="project" value="UniProtKB-KW"/>
</dbReference>
<evidence type="ECO:0000259" key="8">
    <source>
        <dbReference type="Pfam" id="PF00501"/>
    </source>
</evidence>
<keyword evidence="2" id="KW-0436">Ligase</keyword>
<keyword evidence="4" id="KW-0067">ATP-binding</keyword>
<feature type="domain" description="AMP-dependent synthetase/ligase" evidence="8">
    <location>
        <begin position="87"/>
        <end position="147"/>
    </location>
</feature>
<proteinExistence type="inferred from homology"/>
<keyword evidence="10" id="KW-1185">Reference proteome</keyword>
<evidence type="ECO:0000313" key="10">
    <source>
        <dbReference type="Proteomes" id="UP001174909"/>
    </source>
</evidence>
<dbReference type="GO" id="GO:0044539">
    <property type="term" value="P:long-chain fatty acid import into cell"/>
    <property type="evidence" value="ECO:0007669"/>
    <property type="project" value="TreeGrafter"/>
</dbReference>
<evidence type="ECO:0000256" key="3">
    <source>
        <dbReference type="ARBA" id="ARBA00022741"/>
    </source>
</evidence>
<dbReference type="AlphaFoldDB" id="A0AA35T3G2"/>
<dbReference type="InterPro" id="IPR042099">
    <property type="entry name" value="ANL_N_sf"/>
</dbReference>
<evidence type="ECO:0000256" key="4">
    <source>
        <dbReference type="ARBA" id="ARBA00022840"/>
    </source>
</evidence>
<evidence type="ECO:0000256" key="7">
    <source>
        <dbReference type="ARBA" id="ARBA00048666"/>
    </source>
</evidence>
<dbReference type="SUPFAM" id="SSF56801">
    <property type="entry name" value="Acetyl-CoA synthetase-like"/>
    <property type="match status" value="1"/>
</dbReference>
<evidence type="ECO:0000256" key="1">
    <source>
        <dbReference type="ARBA" id="ARBA00006432"/>
    </source>
</evidence>
<dbReference type="Proteomes" id="UP001174909">
    <property type="component" value="Unassembled WGS sequence"/>
</dbReference>
<keyword evidence="3" id="KW-0547">Nucleotide-binding</keyword>
<comment type="catalytic activity">
    <reaction evidence="5">
        <text>a very long-chain fatty acid + ATP + CoA = a very long-chain fatty acyl-CoA + AMP + diphosphate</text>
        <dbReference type="Rhea" id="RHEA:54536"/>
        <dbReference type="ChEBI" id="CHEBI:30616"/>
        <dbReference type="ChEBI" id="CHEBI:33019"/>
        <dbReference type="ChEBI" id="CHEBI:57287"/>
        <dbReference type="ChEBI" id="CHEBI:58950"/>
        <dbReference type="ChEBI" id="CHEBI:138261"/>
        <dbReference type="ChEBI" id="CHEBI:456215"/>
    </reaction>
    <physiologicalReaction direction="left-to-right" evidence="5">
        <dbReference type="Rhea" id="RHEA:54537"/>
    </physiologicalReaction>
</comment>
<evidence type="ECO:0000256" key="6">
    <source>
        <dbReference type="ARBA" id="ARBA00041297"/>
    </source>
</evidence>
<gene>
    <name evidence="9" type="ORF">GBAR_LOCUS22826</name>
</gene>
<dbReference type="InterPro" id="IPR000873">
    <property type="entry name" value="AMP-dep_synth/lig_dom"/>
</dbReference>
<dbReference type="GO" id="GO:0004467">
    <property type="term" value="F:long-chain fatty acid-CoA ligase activity"/>
    <property type="evidence" value="ECO:0007669"/>
    <property type="project" value="TreeGrafter"/>
</dbReference>
<comment type="catalytic activity">
    <reaction evidence="7">
        <text>tetracosanoate + ATP + CoA = tetracosanoyl-CoA + AMP + diphosphate</text>
        <dbReference type="Rhea" id="RHEA:33639"/>
        <dbReference type="ChEBI" id="CHEBI:30616"/>
        <dbReference type="ChEBI" id="CHEBI:31014"/>
        <dbReference type="ChEBI" id="CHEBI:33019"/>
        <dbReference type="ChEBI" id="CHEBI:57287"/>
        <dbReference type="ChEBI" id="CHEBI:65052"/>
        <dbReference type="ChEBI" id="CHEBI:456215"/>
    </reaction>
    <physiologicalReaction direction="left-to-right" evidence="7">
        <dbReference type="Rhea" id="RHEA:33640"/>
    </physiologicalReaction>
</comment>
<dbReference type="EMBL" id="CASHTH010003161">
    <property type="protein sequence ID" value="CAI8041075.1"/>
    <property type="molecule type" value="Genomic_DNA"/>
</dbReference>
<sequence>MFPRRAALVAALTGAVVYWTTGLGPAAALAVSLTTFLPLGGARYLSLLYRVLPRDVKLVLLAVKARRRLKYYQDKKFNLFDIFCEVTSKHPHKTAIICVDDGRKWTFAELEKYAGRVACYFSSIGVAKGDVVAVFVENCPEHIGTFFYPHIFIVVLIFQLCNTISRTSFLSFFPQSFYPIPKANRLHYPSHFF</sequence>